<comment type="similarity">
    <text evidence="1">Belongs to the ABC transporter superfamily.</text>
</comment>
<evidence type="ECO:0000313" key="8">
    <source>
        <dbReference type="Proteomes" id="UP000633219"/>
    </source>
</evidence>
<keyword evidence="2" id="KW-0813">Transport</keyword>
<evidence type="ECO:0000256" key="2">
    <source>
        <dbReference type="ARBA" id="ARBA00022448"/>
    </source>
</evidence>
<evidence type="ECO:0000256" key="1">
    <source>
        <dbReference type="ARBA" id="ARBA00005417"/>
    </source>
</evidence>
<name>A0A937CQC2_9HYPH</name>
<dbReference type="InterPro" id="IPR027417">
    <property type="entry name" value="P-loop_NTPase"/>
</dbReference>
<proteinExistence type="inferred from homology"/>
<organism evidence="7 8">
    <name type="scientific">Rhizobium setariae</name>
    <dbReference type="NCBI Taxonomy" id="2801340"/>
    <lineage>
        <taxon>Bacteria</taxon>
        <taxon>Pseudomonadati</taxon>
        <taxon>Pseudomonadota</taxon>
        <taxon>Alphaproteobacteria</taxon>
        <taxon>Hyphomicrobiales</taxon>
        <taxon>Rhizobiaceae</taxon>
        <taxon>Rhizobium/Agrobacterium group</taxon>
        <taxon>Rhizobium</taxon>
    </lineage>
</organism>
<keyword evidence="8" id="KW-1185">Reference proteome</keyword>
<dbReference type="CDD" id="cd03224">
    <property type="entry name" value="ABC_TM1139_LivF_branched"/>
    <property type="match status" value="1"/>
</dbReference>
<evidence type="ECO:0000256" key="3">
    <source>
        <dbReference type="ARBA" id="ARBA00022741"/>
    </source>
</evidence>
<dbReference type="GO" id="GO:0016887">
    <property type="term" value="F:ATP hydrolysis activity"/>
    <property type="evidence" value="ECO:0007669"/>
    <property type="project" value="InterPro"/>
</dbReference>
<gene>
    <name evidence="7" type="ORF">JJB09_16815</name>
</gene>
<dbReference type="EMBL" id="JAEQNC010000009">
    <property type="protein sequence ID" value="MBL0373688.1"/>
    <property type="molecule type" value="Genomic_DNA"/>
</dbReference>
<protein>
    <submittedName>
        <fullName evidence="7">ABC transporter ATP-binding protein</fullName>
    </submittedName>
</protein>
<dbReference type="SUPFAM" id="SSF52540">
    <property type="entry name" value="P-loop containing nucleoside triphosphate hydrolases"/>
    <property type="match status" value="1"/>
</dbReference>
<dbReference type="Pfam" id="PF00005">
    <property type="entry name" value="ABC_tran"/>
    <property type="match status" value="1"/>
</dbReference>
<dbReference type="GO" id="GO:0005524">
    <property type="term" value="F:ATP binding"/>
    <property type="evidence" value="ECO:0007669"/>
    <property type="project" value="UniProtKB-KW"/>
</dbReference>
<dbReference type="PANTHER" id="PTHR43820:SF4">
    <property type="entry name" value="HIGH-AFFINITY BRANCHED-CHAIN AMINO ACID TRANSPORT ATP-BINDING PROTEIN LIVF"/>
    <property type="match status" value="1"/>
</dbReference>
<evidence type="ECO:0000256" key="5">
    <source>
        <dbReference type="ARBA" id="ARBA00022970"/>
    </source>
</evidence>
<dbReference type="InterPro" id="IPR003593">
    <property type="entry name" value="AAA+_ATPase"/>
</dbReference>
<dbReference type="Gene3D" id="3.40.50.300">
    <property type="entry name" value="P-loop containing nucleotide triphosphate hydrolases"/>
    <property type="match status" value="1"/>
</dbReference>
<dbReference type="GO" id="GO:0015807">
    <property type="term" value="P:L-amino acid transport"/>
    <property type="evidence" value="ECO:0007669"/>
    <property type="project" value="TreeGrafter"/>
</dbReference>
<reference evidence="7" key="1">
    <citation type="submission" date="2021-01" db="EMBL/GenBank/DDBJ databases">
        <title>Rhizobium sp. strain KVB221 16S ribosomal RNA gene Genome sequencing and assembly.</title>
        <authorList>
            <person name="Kang M."/>
        </authorList>
    </citation>
    <scope>NUCLEOTIDE SEQUENCE</scope>
    <source>
        <strain evidence="7">KVB221</strain>
    </source>
</reference>
<dbReference type="Proteomes" id="UP000633219">
    <property type="component" value="Unassembled WGS sequence"/>
</dbReference>
<dbReference type="InterPro" id="IPR017871">
    <property type="entry name" value="ABC_transporter-like_CS"/>
</dbReference>
<keyword evidence="4 7" id="KW-0067">ATP-binding</keyword>
<dbReference type="RefSeq" id="WP_201660954.1">
    <property type="nucleotide sequence ID" value="NZ_JAEQNC010000009.1"/>
</dbReference>
<dbReference type="GO" id="GO:0015658">
    <property type="term" value="F:branched-chain amino acid transmembrane transporter activity"/>
    <property type="evidence" value="ECO:0007669"/>
    <property type="project" value="TreeGrafter"/>
</dbReference>
<evidence type="ECO:0000256" key="4">
    <source>
        <dbReference type="ARBA" id="ARBA00022840"/>
    </source>
</evidence>
<dbReference type="PROSITE" id="PS50893">
    <property type="entry name" value="ABC_TRANSPORTER_2"/>
    <property type="match status" value="1"/>
</dbReference>
<dbReference type="InterPro" id="IPR052156">
    <property type="entry name" value="BCAA_Transport_ATP-bd_LivF"/>
</dbReference>
<accession>A0A937CQC2</accession>
<dbReference type="InterPro" id="IPR003439">
    <property type="entry name" value="ABC_transporter-like_ATP-bd"/>
</dbReference>
<evidence type="ECO:0000313" key="7">
    <source>
        <dbReference type="EMBL" id="MBL0373688.1"/>
    </source>
</evidence>
<dbReference type="PROSITE" id="PS00211">
    <property type="entry name" value="ABC_TRANSPORTER_1"/>
    <property type="match status" value="1"/>
</dbReference>
<comment type="caution">
    <text evidence="7">The sequence shown here is derived from an EMBL/GenBank/DDBJ whole genome shotgun (WGS) entry which is preliminary data.</text>
</comment>
<sequence length="233" mass="25204">MLKVEGFNSYYDNLQVLRDFSVSVAAGEILCLLGRNGAGKTTALKSIIGIVPPRSGRIELDGLDISSLAPEAIPRQGIGYVPQGRRLFKELTVRENLEIGLMTRKSGPAALERALSYFPALGERMGQQAGTLSGGEQTMVAIARALCIEPKVIMLDEPTEGLMPSMIAAIRDVVTRLRHDGVAVLLVEQRIDAVLPVADRIAFMDHGVIQAQCSVDEVRNDPTLVQKYLGVGH</sequence>
<dbReference type="PANTHER" id="PTHR43820">
    <property type="entry name" value="HIGH-AFFINITY BRANCHED-CHAIN AMINO ACID TRANSPORT ATP-BINDING PROTEIN LIVF"/>
    <property type="match status" value="1"/>
</dbReference>
<keyword evidence="3" id="KW-0547">Nucleotide-binding</keyword>
<keyword evidence="5" id="KW-0029">Amino-acid transport</keyword>
<evidence type="ECO:0000259" key="6">
    <source>
        <dbReference type="PROSITE" id="PS50893"/>
    </source>
</evidence>
<feature type="domain" description="ABC transporter" evidence="6">
    <location>
        <begin position="2"/>
        <end position="231"/>
    </location>
</feature>
<dbReference type="AlphaFoldDB" id="A0A937CQC2"/>
<dbReference type="SMART" id="SM00382">
    <property type="entry name" value="AAA"/>
    <property type="match status" value="1"/>
</dbReference>